<evidence type="ECO:0000313" key="6">
    <source>
        <dbReference type="EMBL" id="NYJ22472.1"/>
    </source>
</evidence>
<keyword evidence="4" id="KW-0720">Serine protease</keyword>
<dbReference type="RefSeq" id="WP_343063448.1">
    <property type="nucleotide sequence ID" value="NZ_BAABEH010000001.1"/>
</dbReference>
<dbReference type="Pfam" id="PF03575">
    <property type="entry name" value="Peptidase_S51"/>
    <property type="match status" value="1"/>
</dbReference>
<keyword evidence="3" id="KW-0378">Hydrolase</keyword>
<evidence type="ECO:0000256" key="5">
    <source>
        <dbReference type="SAM" id="MobiDB-lite"/>
    </source>
</evidence>
<reference evidence="6 7" key="1">
    <citation type="submission" date="2020-07" db="EMBL/GenBank/DDBJ databases">
        <title>Sequencing the genomes of 1000 actinobacteria strains.</title>
        <authorList>
            <person name="Klenk H.-P."/>
        </authorList>
    </citation>
    <scope>NUCLEOTIDE SEQUENCE [LARGE SCALE GENOMIC DNA]</scope>
    <source>
        <strain evidence="6 7">DSM 15165</strain>
    </source>
</reference>
<feature type="compositionally biased region" description="Low complexity" evidence="5">
    <location>
        <begin position="304"/>
        <end position="317"/>
    </location>
</feature>
<name>A0A853CPW4_9MICO</name>
<dbReference type="PANTHER" id="PTHR20842:SF0">
    <property type="entry name" value="ALPHA-ASPARTYL DIPEPTIDASE"/>
    <property type="match status" value="1"/>
</dbReference>
<feature type="region of interest" description="Disordered" evidence="5">
    <location>
        <begin position="268"/>
        <end position="325"/>
    </location>
</feature>
<evidence type="ECO:0000256" key="1">
    <source>
        <dbReference type="ARBA" id="ARBA00006534"/>
    </source>
</evidence>
<comment type="caution">
    <text evidence="6">The sequence shown here is derived from an EMBL/GenBank/DDBJ whole genome shotgun (WGS) entry which is preliminary data.</text>
</comment>
<proteinExistence type="inferred from homology"/>
<dbReference type="InterPro" id="IPR029062">
    <property type="entry name" value="Class_I_gatase-like"/>
</dbReference>
<dbReference type="GO" id="GO:0008236">
    <property type="term" value="F:serine-type peptidase activity"/>
    <property type="evidence" value="ECO:0007669"/>
    <property type="project" value="UniProtKB-KW"/>
</dbReference>
<evidence type="ECO:0000256" key="2">
    <source>
        <dbReference type="ARBA" id="ARBA00022670"/>
    </source>
</evidence>
<evidence type="ECO:0000313" key="7">
    <source>
        <dbReference type="Proteomes" id="UP000578352"/>
    </source>
</evidence>
<sequence>MTAIAPTVLATCGGLVAGDWTDSLYGPLLHHAIELAQVVGRRPRVTHINTAGGDQRHVEGAELEAARAAGVDASHVRFFPHPNIPDLRAHVLAQDVVWVSGGSLLNLLAVWRAHGLDEILREAWQRGVVLAGGSAGALCWHEGGTTASRGPDISALPDGLGLVPGSLAVHYDSDPRRRPAHQAGVASGELPGGYALEEGTGLVYQGTTLVDVVSERQGATVWRVQRTEAGGTTGVSETRIEPRLLPPLLEPAAGLAARETTVLAASPVGDGASRASDAAVSITSPNGAPVSPTPDAPIESAAMPPSHTTSPSPTPSTIEEARTPR</sequence>
<dbReference type="GO" id="GO:0006508">
    <property type="term" value="P:proteolysis"/>
    <property type="evidence" value="ECO:0007669"/>
    <property type="project" value="UniProtKB-KW"/>
</dbReference>
<accession>A0A853CPW4</accession>
<organism evidence="6 7">
    <name type="scientific">Leifsonia shinshuensis</name>
    <dbReference type="NCBI Taxonomy" id="150026"/>
    <lineage>
        <taxon>Bacteria</taxon>
        <taxon>Bacillati</taxon>
        <taxon>Actinomycetota</taxon>
        <taxon>Actinomycetes</taxon>
        <taxon>Micrococcales</taxon>
        <taxon>Microbacteriaceae</taxon>
        <taxon>Leifsonia</taxon>
    </lineage>
</organism>
<dbReference type="AlphaFoldDB" id="A0A853CPW4"/>
<dbReference type="Proteomes" id="UP000578352">
    <property type="component" value="Unassembled WGS sequence"/>
</dbReference>
<keyword evidence="2" id="KW-0645">Protease</keyword>
<dbReference type="Gene3D" id="3.40.50.880">
    <property type="match status" value="1"/>
</dbReference>
<dbReference type="EMBL" id="JACCFL010000001">
    <property type="protein sequence ID" value="NYJ22472.1"/>
    <property type="molecule type" value="Genomic_DNA"/>
</dbReference>
<evidence type="ECO:0000256" key="4">
    <source>
        <dbReference type="ARBA" id="ARBA00022825"/>
    </source>
</evidence>
<dbReference type="PANTHER" id="PTHR20842">
    <property type="entry name" value="PROTEASE S51 ALPHA-ASPARTYL DIPEPTIDASE"/>
    <property type="match status" value="1"/>
</dbReference>
<comment type="similarity">
    <text evidence="1">Belongs to the peptidase S51 family.</text>
</comment>
<dbReference type="CDD" id="cd03146">
    <property type="entry name" value="GAT1_Peptidase_E"/>
    <property type="match status" value="1"/>
</dbReference>
<evidence type="ECO:0000256" key="3">
    <source>
        <dbReference type="ARBA" id="ARBA00022801"/>
    </source>
</evidence>
<dbReference type="SUPFAM" id="SSF52317">
    <property type="entry name" value="Class I glutamine amidotransferase-like"/>
    <property type="match status" value="1"/>
</dbReference>
<gene>
    <name evidence="6" type="ORF">HNR13_000759</name>
</gene>
<protein>
    <submittedName>
        <fullName evidence="6">Peptidase E</fullName>
    </submittedName>
</protein>
<dbReference type="InterPro" id="IPR005320">
    <property type="entry name" value="Peptidase_S51"/>
</dbReference>